<feature type="domain" description="GH16" evidence="4">
    <location>
        <begin position="77"/>
        <end position="346"/>
    </location>
</feature>
<protein>
    <submittedName>
        <fullName evidence="5">Family 16 glycosylhydrolase</fullName>
    </submittedName>
</protein>
<dbReference type="Proteomes" id="UP000570474">
    <property type="component" value="Unassembled WGS sequence"/>
</dbReference>
<dbReference type="PANTHER" id="PTHR10963">
    <property type="entry name" value="GLYCOSYL HYDROLASE-RELATED"/>
    <property type="match status" value="1"/>
</dbReference>
<dbReference type="PROSITE" id="PS51762">
    <property type="entry name" value="GH16_2"/>
    <property type="match status" value="1"/>
</dbReference>
<keyword evidence="5" id="KW-0378">Hydrolase</keyword>
<dbReference type="RefSeq" id="WP_168869891.1">
    <property type="nucleotide sequence ID" value="NZ_JABAIA010000001.1"/>
</dbReference>
<evidence type="ECO:0000313" key="6">
    <source>
        <dbReference type="Proteomes" id="UP000570474"/>
    </source>
</evidence>
<dbReference type="Pfam" id="PF00801">
    <property type="entry name" value="PKD"/>
    <property type="match status" value="1"/>
</dbReference>
<comment type="caution">
    <text evidence="5">The sequence shown here is derived from an EMBL/GenBank/DDBJ whole genome shotgun (WGS) entry which is preliminary data.</text>
</comment>
<evidence type="ECO:0000313" key="5">
    <source>
        <dbReference type="EMBL" id="NLR63913.1"/>
    </source>
</evidence>
<proteinExistence type="inferred from homology"/>
<dbReference type="SMART" id="SM00089">
    <property type="entry name" value="PKD"/>
    <property type="match status" value="1"/>
</dbReference>
<evidence type="ECO:0000259" key="3">
    <source>
        <dbReference type="PROSITE" id="PS50093"/>
    </source>
</evidence>
<dbReference type="InterPro" id="IPR013320">
    <property type="entry name" value="ConA-like_dom_sf"/>
</dbReference>
<evidence type="ECO:0000256" key="1">
    <source>
        <dbReference type="ARBA" id="ARBA00006865"/>
    </source>
</evidence>
<organism evidence="5 6">
    <name type="scientific">Chitinophaga varians</name>
    <dbReference type="NCBI Taxonomy" id="2202339"/>
    <lineage>
        <taxon>Bacteria</taxon>
        <taxon>Pseudomonadati</taxon>
        <taxon>Bacteroidota</taxon>
        <taxon>Chitinophagia</taxon>
        <taxon>Chitinophagales</taxon>
        <taxon>Chitinophagaceae</taxon>
        <taxon>Chitinophaga</taxon>
    </lineage>
</organism>
<feature type="domain" description="PKD" evidence="3">
    <location>
        <begin position="52"/>
        <end position="117"/>
    </location>
</feature>
<comment type="similarity">
    <text evidence="1">Belongs to the glycosyl hydrolase 16 family.</text>
</comment>
<feature type="chain" id="PRO_5032408105" evidence="2">
    <location>
        <begin position="20"/>
        <end position="346"/>
    </location>
</feature>
<dbReference type="CDD" id="cd08023">
    <property type="entry name" value="GH16_laminarinase_like"/>
    <property type="match status" value="1"/>
</dbReference>
<dbReference type="PROSITE" id="PS50093">
    <property type="entry name" value="PKD"/>
    <property type="match status" value="1"/>
</dbReference>
<evidence type="ECO:0000256" key="2">
    <source>
        <dbReference type="SAM" id="SignalP"/>
    </source>
</evidence>
<sequence>MKHVTGIMMALLVALSSCGKSNDNTPPEKVAPLNLVVNATVSTDSSGTVIFTATADHAVSYDYDFGNGYIRTTANGSTSYTYNTPGTNNYSVQVTAKSADGLTIAKSVSVAVPVSTALLWSDEFNQDGAPDPKKWGYDIGNGDNGWGNAEAQYYTDRLQNAQVSNGTLKINAQKESYNGKDYTSARLLTKGKFDFTYGRVEVSAKLPAGGGTWPAIWMLGSNIATAGWPACGEIDIMEHKGNEPQKIYGTVHHPDHAGGNADGGTTMVANETGAFHKYTLDWSPKQLRWYVDDKLYFTFNNAAGLPFNHNFFILLNFAMGGNFGGAIDPAFTKGTMEVDYVRVYKN</sequence>
<accession>A0A847RLE1</accession>
<reference evidence="5 6" key="1">
    <citation type="submission" date="2020-04" db="EMBL/GenBank/DDBJ databases">
        <authorList>
            <person name="Yin C."/>
        </authorList>
    </citation>
    <scope>NUCLEOTIDE SEQUENCE [LARGE SCALE GENOMIC DNA]</scope>
    <source>
        <strain evidence="5 6">Ae27</strain>
    </source>
</reference>
<dbReference type="InterPro" id="IPR022409">
    <property type="entry name" value="PKD/Chitinase_dom"/>
</dbReference>
<dbReference type="InterPro" id="IPR000757">
    <property type="entry name" value="Beta-glucanase-like"/>
</dbReference>
<dbReference type="SUPFAM" id="SSF49299">
    <property type="entry name" value="PKD domain"/>
    <property type="match status" value="1"/>
</dbReference>
<dbReference type="PROSITE" id="PS51257">
    <property type="entry name" value="PROKAR_LIPOPROTEIN"/>
    <property type="match status" value="1"/>
</dbReference>
<dbReference type="CDD" id="cd00146">
    <property type="entry name" value="PKD"/>
    <property type="match status" value="1"/>
</dbReference>
<dbReference type="SUPFAM" id="SSF49899">
    <property type="entry name" value="Concanavalin A-like lectins/glucanases"/>
    <property type="match status" value="1"/>
</dbReference>
<gene>
    <name evidence="5" type="ORF">HGH92_06325</name>
</gene>
<dbReference type="InterPro" id="IPR000601">
    <property type="entry name" value="PKD_dom"/>
</dbReference>
<dbReference type="Gene3D" id="2.60.120.200">
    <property type="match status" value="1"/>
</dbReference>
<dbReference type="Pfam" id="PF00722">
    <property type="entry name" value="Glyco_hydro_16"/>
    <property type="match status" value="1"/>
</dbReference>
<dbReference type="GO" id="GO:0005975">
    <property type="term" value="P:carbohydrate metabolic process"/>
    <property type="evidence" value="ECO:0007669"/>
    <property type="project" value="InterPro"/>
</dbReference>
<feature type="signal peptide" evidence="2">
    <location>
        <begin position="1"/>
        <end position="19"/>
    </location>
</feature>
<dbReference type="InterPro" id="IPR035986">
    <property type="entry name" value="PKD_dom_sf"/>
</dbReference>
<dbReference type="EMBL" id="JABAIA010000001">
    <property type="protein sequence ID" value="NLR63913.1"/>
    <property type="molecule type" value="Genomic_DNA"/>
</dbReference>
<keyword evidence="6" id="KW-1185">Reference proteome</keyword>
<evidence type="ECO:0000259" key="4">
    <source>
        <dbReference type="PROSITE" id="PS51762"/>
    </source>
</evidence>
<dbReference type="InterPro" id="IPR013783">
    <property type="entry name" value="Ig-like_fold"/>
</dbReference>
<dbReference type="PANTHER" id="PTHR10963:SF55">
    <property type="entry name" value="GLYCOSIDE HYDROLASE FAMILY 16 PROTEIN"/>
    <property type="match status" value="1"/>
</dbReference>
<dbReference type="GO" id="GO:0004553">
    <property type="term" value="F:hydrolase activity, hydrolyzing O-glycosyl compounds"/>
    <property type="evidence" value="ECO:0007669"/>
    <property type="project" value="InterPro"/>
</dbReference>
<dbReference type="AlphaFoldDB" id="A0A847RLE1"/>
<dbReference type="Gene3D" id="2.60.40.10">
    <property type="entry name" value="Immunoglobulins"/>
    <property type="match status" value="1"/>
</dbReference>
<dbReference type="InterPro" id="IPR050546">
    <property type="entry name" value="Glycosyl_Hydrlase_16"/>
</dbReference>
<name>A0A847RLE1_9BACT</name>
<keyword evidence="2" id="KW-0732">Signal</keyword>